<evidence type="ECO:0000259" key="4">
    <source>
        <dbReference type="Pfam" id="PF13393"/>
    </source>
</evidence>
<proteinExistence type="predicted"/>
<keyword evidence="2" id="KW-0067">ATP-binding</keyword>
<dbReference type="Proteomes" id="UP001176940">
    <property type="component" value="Unassembled WGS sequence"/>
</dbReference>
<evidence type="ECO:0008006" key="7">
    <source>
        <dbReference type="Google" id="ProtNLM"/>
    </source>
</evidence>
<dbReference type="EMBL" id="CAUEEQ010039716">
    <property type="protein sequence ID" value="CAJ0955134.1"/>
    <property type="molecule type" value="Genomic_DNA"/>
</dbReference>
<reference evidence="5" key="1">
    <citation type="submission" date="2023-07" db="EMBL/GenBank/DDBJ databases">
        <authorList>
            <person name="Stuckert A."/>
        </authorList>
    </citation>
    <scope>NUCLEOTIDE SEQUENCE</scope>
</reference>
<evidence type="ECO:0000256" key="1">
    <source>
        <dbReference type="ARBA" id="ARBA00022741"/>
    </source>
</evidence>
<sequence length="717" mass="81310">MDSLFVILDGVRRGLPASKATIARSIRMASLEAYRVKNKSAPPEIKAHSTRAVGASSGSRGFRQRLCKATTWSSIHTFRRTTADSSLGRRILQAAVWQQHTPMVPVSPNEGSEKQILRDLQINDWELAVKFRGSFSVRSARIHHHVCETVCRVFKRHGAVKLHTPLLMPRSKMVSESGESACFMDHSGMLVTLPYNLRIPFARFVARNNVTNLKRYCIERVFRPRKLNRCHPKELTECAFDVITSSANSYLPVTETMYTIYEIIQEFPVLQERNYSIYINHTSLLKAILLHCGMPEDKLVQVYNILYDAMIDKLTKREVEAKFCNLSLSVNNLNRLYKYIEQKGELQELGSMLTSLTKQKSVVGVLAKQGLKDLEEINGLVKKMNIKLQVVVNFGLVYKMQQHNGIVFQFVAFIKRRQRTVPEILAAGGRYDHLISQFKGPQTGSFALPCAVGVSIAIDKISAALSSTDENVSSCDLLVVSAGQMSVNRAIGIIQKLWTAGITAEIIRRMSCRNIADCPASLSLLLSLIKKELKAFEKERQTEKRILESELVDHLLQKLRLRGQEERNNREMLDTLSGQNPKGSFSSTQSQFEPHSSVVIPSVSIIAPERLSASVKRRYETQVLSKLQASITNFQQRNTEIEILAVDLPREAIQSLLALEFTDEQAFNASVKHLMSKLPKQRYLKQIFDEINTIKIEKRVPVLVLYSYRDDYYKILF</sequence>
<evidence type="ECO:0000313" key="6">
    <source>
        <dbReference type="Proteomes" id="UP001176940"/>
    </source>
</evidence>
<dbReference type="PANTHER" id="PTHR11476:SF7">
    <property type="entry name" value="HISTIDINE--TRNA LIGASE"/>
    <property type="match status" value="1"/>
</dbReference>
<comment type="caution">
    <text evidence="5">The sequence shown here is derived from an EMBL/GenBank/DDBJ whole genome shotgun (WGS) entry which is preliminary data.</text>
</comment>
<dbReference type="SUPFAM" id="SSF55681">
    <property type="entry name" value="Class II aaRS and biotin synthetases"/>
    <property type="match status" value="1"/>
</dbReference>
<protein>
    <recommendedName>
        <fullName evidence="7">Histidyl-tRNA synthetase</fullName>
    </recommendedName>
</protein>
<dbReference type="InterPro" id="IPR041715">
    <property type="entry name" value="HisRS-like_core"/>
</dbReference>
<evidence type="ECO:0000313" key="5">
    <source>
        <dbReference type="EMBL" id="CAJ0955134.1"/>
    </source>
</evidence>
<evidence type="ECO:0000256" key="2">
    <source>
        <dbReference type="ARBA" id="ARBA00022840"/>
    </source>
</evidence>
<dbReference type="Pfam" id="PF12745">
    <property type="entry name" value="HGTP_anticodon2"/>
    <property type="match status" value="1"/>
</dbReference>
<keyword evidence="1" id="KW-0547">Nucleotide-binding</keyword>
<evidence type="ECO:0000259" key="3">
    <source>
        <dbReference type="Pfam" id="PF12745"/>
    </source>
</evidence>
<accession>A0ABN9M2U0</accession>
<keyword evidence="6" id="KW-1185">Reference proteome</keyword>
<dbReference type="InterPro" id="IPR024435">
    <property type="entry name" value="HisRS-related_dom"/>
</dbReference>
<organism evidence="5 6">
    <name type="scientific">Ranitomeya imitator</name>
    <name type="common">mimic poison frog</name>
    <dbReference type="NCBI Taxonomy" id="111125"/>
    <lineage>
        <taxon>Eukaryota</taxon>
        <taxon>Metazoa</taxon>
        <taxon>Chordata</taxon>
        <taxon>Craniata</taxon>
        <taxon>Vertebrata</taxon>
        <taxon>Euteleostomi</taxon>
        <taxon>Amphibia</taxon>
        <taxon>Batrachia</taxon>
        <taxon>Anura</taxon>
        <taxon>Neobatrachia</taxon>
        <taxon>Hyloidea</taxon>
        <taxon>Dendrobatidae</taxon>
        <taxon>Dendrobatinae</taxon>
        <taxon>Ranitomeya</taxon>
    </lineage>
</organism>
<feature type="domain" description="Histidyl tRNA synthetase-related" evidence="3">
    <location>
        <begin position="474"/>
        <end position="711"/>
    </location>
</feature>
<dbReference type="PANTHER" id="PTHR11476">
    <property type="entry name" value="HISTIDYL-TRNA SYNTHETASE"/>
    <property type="match status" value="1"/>
</dbReference>
<feature type="domain" description="Class II Histidinyl-tRNA synthetase (HisRS)-like catalytic core" evidence="4">
    <location>
        <begin position="140"/>
        <end position="460"/>
    </location>
</feature>
<name>A0ABN9M2U0_9NEOB</name>
<dbReference type="Pfam" id="PF13393">
    <property type="entry name" value="tRNA-synt_His"/>
    <property type="match status" value="1"/>
</dbReference>
<gene>
    <name evidence="5" type="ORF">RIMI_LOCUS15025165</name>
</gene>
<dbReference type="InterPro" id="IPR045864">
    <property type="entry name" value="aa-tRNA-synth_II/BPL/LPL"/>
</dbReference>
<dbReference type="Gene3D" id="3.30.930.10">
    <property type="entry name" value="Bira Bifunctional Protein, Domain 2"/>
    <property type="match status" value="1"/>
</dbReference>